<keyword evidence="2" id="KW-1185">Reference proteome</keyword>
<protein>
    <submittedName>
        <fullName evidence="1">Uncharacterized protein</fullName>
    </submittedName>
</protein>
<geneLocation type="plasmid" evidence="1 2">
    <name>pSCL4</name>
</geneLocation>
<name>D5SJU4_STRCL</name>
<gene>
    <name evidence="1" type="ORF">SCLAV_p0700</name>
</gene>
<keyword evidence="1" id="KW-0614">Plasmid</keyword>
<reference evidence="1 2" key="1">
    <citation type="journal article" date="2010" name="Genome Biol. Evol.">
        <title>The sequence of a 1.8-mb bacterial linear plasmid reveals a rich evolutionary reservoir of secondary metabolic pathways.</title>
        <authorList>
            <person name="Medema M.H."/>
            <person name="Trefzer A."/>
            <person name="Kovalchuk A."/>
            <person name="van den Berg M."/>
            <person name="Mueller U."/>
            <person name="Heijne W."/>
            <person name="Wu L."/>
            <person name="Alam M.T."/>
            <person name="Ronning C.M."/>
            <person name="Nierman W.C."/>
            <person name="Bovenberg R.A.L."/>
            <person name="Breitling R."/>
            <person name="Takano E."/>
        </authorList>
    </citation>
    <scope>NUCLEOTIDE SEQUENCE [LARGE SCALE GENOMIC DNA]</scope>
    <source>
        <strain evidence="2">ATCC 27064 / DSM 738 / JCM 4710 / NBRC 13307 / NCIMB 12785 / NRRL 3585 / VKM Ac-602</strain>
        <plasmid evidence="1">pSCL4</plasmid>
    </source>
</reference>
<dbReference type="AlphaFoldDB" id="D5SJU4"/>
<evidence type="ECO:0000313" key="1">
    <source>
        <dbReference type="EMBL" id="EFG04187.2"/>
    </source>
</evidence>
<proteinExistence type="predicted"/>
<sequence length="127" mass="13948">MRVVYCTPGDAGREARGRLSTSSTTTANVRKWYFTLHLQEKLTEEQADTIDGLDRFTDGRISRVEGLEDTEFSCLFGARLLTDAIAEALGLFEDFPGVLIRSVEVPSQAMWENGMATPAVVPAPPPL</sequence>
<dbReference type="Proteomes" id="UP000002357">
    <property type="component" value="Plasmid pSCL4"/>
</dbReference>
<dbReference type="EMBL" id="CM000914">
    <property type="protein sequence ID" value="EFG04187.2"/>
    <property type="molecule type" value="Genomic_DNA"/>
</dbReference>
<evidence type="ECO:0000313" key="2">
    <source>
        <dbReference type="Proteomes" id="UP000002357"/>
    </source>
</evidence>
<organism evidence="1 2">
    <name type="scientific">Streptomyces clavuligerus</name>
    <dbReference type="NCBI Taxonomy" id="1901"/>
    <lineage>
        <taxon>Bacteria</taxon>
        <taxon>Bacillati</taxon>
        <taxon>Actinomycetota</taxon>
        <taxon>Actinomycetes</taxon>
        <taxon>Kitasatosporales</taxon>
        <taxon>Streptomycetaceae</taxon>
        <taxon>Streptomyces</taxon>
    </lineage>
</organism>
<accession>D5SJU4</accession>